<dbReference type="PANTHER" id="PTHR43617">
    <property type="entry name" value="L-AMINO ACID N-ACETYLTRANSFERASE"/>
    <property type="match status" value="1"/>
</dbReference>
<dbReference type="CDD" id="cd04301">
    <property type="entry name" value="NAT_SF"/>
    <property type="match status" value="1"/>
</dbReference>
<gene>
    <name evidence="2" type="ordered locus">Sterm_1923</name>
</gene>
<keyword evidence="3" id="KW-1185">Reference proteome</keyword>
<evidence type="ECO:0000313" key="3">
    <source>
        <dbReference type="Proteomes" id="UP000000845"/>
    </source>
</evidence>
<dbReference type="SUPFAM" id="SSF55729">
    <property type="entry name" value="Acyl-CoA N-acyltransferases (Nat)"/>
    <property type="match status" value="1"/>
</dbReference>
<dbReference type="eggNOG" id="COG0456">
    <property type="taxonomic scope" value="Bacteria"/>
</dbReference>
<dbReference type="Proteomes" id="UP000000845">
    <property type="component" value="Chromosome"/>
</dbReference>
<dbReference type="PANTHER" id="PTHR43617:SF39">
    <property type="entry name" value="ACETYLTRANSFERASE (GNAT) FAMILY PROTEIN"/>
    <property type="match status" value="1"/>
</dbReference>
<dbReference type="GO" id="GO:0016747">
    <property type="term" value="F:acyltransferase activity, transferring groups other than amino-acyl groups"/>
    <property type="evidence" value="ECO:0007669"/>
    <property type="project" value="InterPro"/>
</dbReference>
<protein>
    <submittedName>
        <fullName evidence="2">GCN5-related N-acetyltransferase</fullName>
    </submittedName>
</protein>
<dbReference type="Pfam" id="PF00583">
    <property type="entry name" value="Acetyltransf_1"/>
    <property type="match status" value="1"/>
</dbReference>
<dbReference type="Gene3D" id="3.40.630.30">
    <property type="match status" value="1"/>
</dbReference>
<dbReference type="RefSeq" id="WP_012861374.1">
    <property type="nucleotide sequence ID" value="NC_013517.1"/>
</dbReference>
<feature type="domain" description="N-acetyltransferase" evidence="1">
    <location>
        <begin position="2"/>
        <end position="186"/>
    </location>
</feature>
<dbReference type="InterPro" id="IPR016181">
    <property type="entry name" value="Acyl_CoA_acyltransferase"/>
</dbReference>
<dbReference type="InterPro" id="IPR050276">
    <property type="entry name" value="MshD_Acetyltransferase"/>
</dbReference>
<organism evidence="2 3">
    <name type="scientific">Sebaldella termitidis (strain ATCC 33386 / NCTC 11300)</name>
    <dbReference type="NCBI Taxonomy" id="526218"/>
    <lineage>
        <taxon>Bacteria</taxon>
        <taxon>Fusobacteriati</taxon>
        <taxon>Fusobacteriota</taxon>
        <taxon>Fusobacteriia</taxon>
        <taxon>Fusobacteriales</taxon>
        <taxon>Leptotrichiaceae</taxon>
        <taxon>Sebaldella</taxon>
    </lineage>
</organism>
<dbReference type="PROSITE" id="PS51186">
    <property type="entry name" value="GNAT"/>
    <property type="match status" value="1"/>
</dbReference>
<proteinExistence type="predicted"/>
<dbReference type="KEGG" id="str:Sterm_1923"/>
<reference evidence="2 3" key="2">
    <citation type="journal article" date="2010" name="Stand. Genomic Sci.">
        <title>Complete genome sequence of Sebaldella termitidis type strain (NCTC 11300).</title>
        <authorList>
            <person name="Harmon-Smith M."/>
            <person name="Celia L."/>
            <person name="Chertkov O."/>
            <person name="Lapidus A."/>
            <person name="Copeland A."/>
            <person name="Glavina Del Rio T."/>
            <person name="Nolan M."/>
            <person name="Lucas S."/>
            <person name="Tice H."/>
            <person name="Cheng J.F."/>
            <person name="Han C."/>
            <person name="Detter J.C."/>
            <person name="Bruce D."/>
            <person name="Goodwin L."/>
            <person name="Pitluck S."/>
            <person name="Pati A."/>
            <person name="Liolios K."/>
            <person name="Ivanova N."/>
            <person name="Mavromatis K."/>
            <person name="Mikhailova N."/>
            <person name="Chen A."/>
            <person name="Palaniappan K."/>
            <person name="Land M."/>
            <person name="Hauser L."/>
            <person name="Chang Y.J."/>
            <person name="Jeffries C.D."/>
            <person name="Brettin T."/>
            <person name="Goker M."/>
            <person name="Beck B."/>
            <person name="Bristow J."/>
            <person name="Eisen J.A."/>
            <person name="Markowitz V."/>
            <person name="Hugenholtz P."/>
            <person name="Kyrpides N.C."/>
            <person name="Klenk H.P."/>
            <person name="Chen F."/>
        </authorList>
    </citation>
    <scope>NUCLEOTIDE SEQUENCE [LARGE SCALE GENOMIC DNA]</scope>
    <source>
        <strain evidence="3">ATCC 33386 / NCTC 11300</strain>
    </source>
</reference>
<dbReference type="EMBL" id="CP001739">
    <property type="protein sequence ID" value="ACZ08780.1"/>
    <property type="molecule type" value="Genomic_DNA"/>
</dbReference>
<dbReference type="STRING" id="526218.Sterm_1923"/>
<dbReference type="AlphaFoldDB" id="D1AJ92"/>
<reference evidence="3" key="1">
    <citation type="submission" date="2009-09" db="EMBL/GenBank/DDBJ databases">
        <title>The complete chromosome of Sebaldella termitidis ATCC 33386.</title>
        <authorList>
            <consortium name="US DOE Joint Genome Institute (JGI-PGF)"/>
            <person name="Lucas S."/>
            <person name="Copeland A."/>
            <person name="Lapidus A."/>
            <person name="Glavina del Rio T."/>
            <person name="Dalin E."/>
            <person name="Tice H."/>
            <person name="Bruce D."/>
            <person name="Goodwin L."/>
            <person name="Pitluck S."/>
            <person name="Kyrpides N."/>
            <person name="Mavromatis K."/>
            <person name="Ivanova N."/>
            <person name="Mikhailova N."/>
            <person name="Sims D."/>
            <person name="Meincke L."/>
            <person name="Brettin T."/>
            <person name="Detter J.C."/>
            <person name="Han C."/>
            <person name="Larimer F."/>
            <person name="Land M."/>
            <person name="Hauser L."/>
            <person name="Markowitz V."/>
            <person name="Cheng J.F."/>
            <person name="Hugenholtz P."/>
            <person name="Woyke T."/>
            <person name="Wu D."/>
            <person name="Eisen J.A."/>
        </authorList>
    </citation>
    <scope>NUCLEOTIDE SEQUENCE [LARGE SCALE GENOMIC DNA]</scope>
    <source>
        <strain evidence="3">ATCC 33386 / NCTC 11300</strain>
    </source>
</reference>
<dbReference type="HOGENOM" id="CLU_087235_2_0_0"/>
<dbReference type="InterPro" id="IPR000182">
    <property type="entry name" value="GNAT_dom"/>
</dbReference>
<evidence type="ECO:0000313" key="2">
    <source>
        <dbReference type="EMBL" id="ACZ08780.1"/>
    </source>
</evidence>
<accession>D1AJ92</accession>
<evidence type="ECO:0000259" key="1">
    <source>
        <dbReference type="PROSITE" id="PS51186"/>
    </source>
</evidence>
<sequence length="186" mass="21558">MSMIRKAEKKDVNGVIPLLITAMDEMKTVFTGHTDEKKILSKLGEYFLLDEGRYTYKNFSVCEIDGKIVGIIVAYHSDEGEELDEVMLAGLQENGITRDYFEKEFYENEYYIDSVAVDSDYQGRGIAKQLIRFAEDEGRKMGYEKSSLIVHMDKEKAYSIYKKIGYEEDSKITVYGEKYKHMVKKL</sequence>
<name>D1AJ92_SEBTE</name>